<organism evidence="3 4">
    <name type="scientific">Streptomyces filamentosus</name>
    <name type="common">Streptomyces roseosporus</name>
    <dbReference type="NCBI Taxonomy" id="67294"/>
    <lineage>
        <taxon>Bacteria</taxon>
        <taxon>Bacillati</taxon>
        <taxon>Actinomycetota</taxon>
        <taxon>Actinomycetes</taxon>
        <taxon>Kitasatosporales</taxon>
        <taxon>Streptomycetaceae</taxon>
        <taxon>Streptomyces</taxon>
    </lineage>
</organism>
<proteinExistence type="predicted"/>
<sequence>MLAALAAGAACAGAWALATRGKAVPPPAPQPFRGLPSVLRRNPVDWYAAVGFLLAAVAPFAAYRFAAWGEVHEALAVLGCFALVLWGLCFLPVLGRLLVRRLPERHRFLAQDAKAGEVYAVRFELESGDWIRIIDEDNPKLVDPVPTTDQMLKLRDGIGKYYGTQSLRPGFFGQSPIGQFSLFAARFKGEPVWVVWPKRWEQALAVARRGGLPAYPVAMVSETGEMVWGYAALDYTDRYLTDPANLHPTVPGLAARPPRPLPAFRADVHGGLFLRLGAALAALVPVLLDVVSGTASAVLGLLAAALLVNAPVAASSANTRLPDPTRWRIPPIQDDRVPGGR</sequence>
<keyword evidence="2" id="KW-0812">Transmembrane</keyword>
<feature type="transmembrane region" description="Helical" evidence="2">
    <location>
        <begin position="44"/>
        <end position="63"/>
    </location>
</feature>
<reference evidence="3" key="1">
    <citation type="journal article" date="2014" name="Int. J. Syst. Evol. Microbiol.">
        <title>Complete genome sequence of Corynebacterium casei LMG S-19264T (=DSM 44701T), isolated from a smear-ripened cheese.</title>
        <authorList>
            <consortium name="US DOE Joint Genome Institute (JGI-PGF)"/>
            <person name="Walter F."/>
            <person name="Albersmeier A."/>
            <person name="Kalinowski J."/>
            <person name="Ruckert C."/>
        </authorList>
    </citation>
    <scope>NUCLEOTIDE SEQUENCE</scope>
    <source>
        <strain evidence="3">JCM 4122</strain>
    </source>
</reference>
<feature type="transmembrane region" description="Helical" evidence="2">
    <location>
        <begin position="75"/>
        <end position="99"/>
    </location>
</feature>
<reference evidence="3" key="2">
    <citation type="submission" date="2020-09" db="EMBL/GenBank/DDBJ databases">
        <authorList>
            <person name="Sun Q."/>
            <person name="Ohkuma M."/>
        </authorList>
    </citation>
    <scope>NUCLEOTIDE SEQUENCE</scope>
    <source>
        <strain evidence="3">JCM 4122</strain>
    </source>
</reference>
<comment type="caution">
    <text evidence="3">The sequence shown here is derived from an EMBL/GenBank/DDBJ whole genome shotgun (WGS) entry which is preliminary data.</text>
</comment>
<dbReference type="RefSeq" id="WP_190041786.1">
    <property type="nucleotide sequence ID" value="NZ_BNBE01000001.1"/>
</dbReference>
<feature type="region of interest" description="Disordered" evidence="1">
    <location>
        <begin position="317"/>
        <end position="341"/>
    </location>
</feature>
<keyword evidence="2" id="KW-0472">Membrane</keyword>
<protein>
    <submittedName>
        <fullName evidence="3">Uncharacterized protein</fullName>
    </submittedName>
</protein>
<dbReference type="EMBL" id="BNBE01000001">
    <property type="protein sequence ID" value="GHF98305.1"/>
    <property type="molecule type" value="Genomic_DNA"/>
</dbReference>
<evidence type="ECO:0000313" key="3">
    <source>
        <dbReference type="EMBL" id="GHF98305.1"/>
    </source>
</evidence>
<evidence type="ECO:0000256" key="1">
    <source>
        <dbReference type="SAM" id="MobiDB-lite"/>
    </source>
</evidence>
<keyword evidence="2" id="KW-1133">Transmembrane helix</keyword>
<accession>A0A919BL19</accession>
<dbReference type="Proteomes" id="UP000632849">
    <property type="component" value="Unassembled WGS sequence"/>
</dbReference>
<name>A0A919BL19_STRFL</name>
<keyword evidence="4" id="KW-1185">Reference proteome</keyword>
<gene>
    <name evidence="3" type="ORF">GCM10017667_31220</name>
</gene>
<evidence type="ECO:0000256" key="2">
    <source>
        <dbReference type="SAM" id="Phobius"/>
    </source>
</evidence>
<dbReference type="AlphaFoldDB" id="A0A919BL19"/>
<evidence type="ECO:0000313" key="4">
    <source>
        <dbReference type="Proteomes" id="UP000632849"/>
    </source>
</evidence>